<dbReference type="EMBL" id="FOIN01000001">
    <property type="protein sequence ID" value="SET06100.1"/>
    <property type="molecule type" value="Genomic_DNA"/>
</dbReference>
<dbReference type="RefSeq" id="WP_092351412.1">
    <property type="nucleotide sequence ID" value="NZ_FOIN01000001.1"/>
</dbReference>
<dbReference type="AlphaFoldDB" id="A0A1I0BHS6"/>
<keyword evidence="2" id="KW-1185">Reference proteome</keyword>
<accession>A0A1I0BHS6</accession>
<protein>
    <submittedName>
        <fullName evidence="1">Uncharacterized protein YjbI, contains pentapeptide repeats</fullName>
    </submittedName>
</protein>
<evidence type="ECO:0000313" key="2">
    <source>
        <dbReference type="Proteomes" id="UP000198558"/>
    </source>
</evidence>
<dbReference type="Proteomes" id="UP000198558">
    <property type="component" value="Unassembled WGS sequence"/>
</dbReference>
<dbReference type="InterPro" id="IPR001646">
    <property type="entry name" value="5peptide_repeat"/>
</dbReference>
<dbReference type="SUPFAM" id="SSF141571">
    <property type="entry name" value="Pentapeptide repeat-like"/>
    <property type="match status" value="1"/>
</dbReference>
<dbReference type="PANTHER" id="PTHR14136:SF17">
    <property type="entry name" value="BTB_POZ DOMAIN-CONTAINING PROTEIN KCTD9"/>
    <property type="match status" value="1"/>
</dbReference>
<dbReference type="GeneID" id="78287163"/>
<sequence>MLDNSELRKITREDLDKILELHKKWLKGEKESVKADLSYTDLIDANLINANLSNADLRGANLTDAKLSGANLRYANLRYANLRYANLTDANLSGANLTDANLSGAKLSGANLRYANLRYANLRYANLTDANLSGANLTDANLSGAKLSGANLRYANLSNAKGLPSAIEIMNKYFEKTDEGYIAYKTFGLCYKPNPNWKIEIGEVIEENVNFNRTSGCGCGINVATLDWVKGDITTSGRTIYKVLIRNEWLMGVCVPYQTDGKIRCEKVEIIGVVEE</sequence>
<dbReference type="Pfam" id="PF00805">
    <property type="entry name" value="Pentapeptide"/>
    <property type="match status" value="3"/>
</dbReference>
<evidence type="ECO:0000313" key="1">
    <source>
        <dbReference type="EMBL" id="SET06100.1"/>
    </source>
</evidence>
<gene>
    <name evidence="1" type="ORF">SAMN04489758_101118</name>
</gene>
<name>A0A1I0BHS6_9FIRM</name>
<proteinExistence type="predicted"/>
<dbReference type="InterPro" id="IPR051082">
    <property type="entry name" value="Pentapeptide-BTB/POZ_domain"/>
</dbReference>
<organism evidence="1 2">
    <name type="scientific">Thomasclavelia cocleata</name>
    <dbReference type="NCBI Taxonomy" id="69824"/>
    <lineage>
        <taxon>Bacteria</taxon>
        <taxon>Bacillati</taxon>
        <taxon>Bacillota</taxon>
        <taxon>Erysipelotrichia</taxon>
        <taxon>Erysipelotrichales</taxon>
        <taxon>Coprobacillaceae</taxon>
        <taxon>Thomasclavelia</taxon>
    </lineage>
</organism>
<dbReference type="PANTHER" id="PTHR14136">
    <property type="entry name" value="BTB_POZ DOMAIN-CONTAINING PROTEIN KCTD9"/>
    <property type="match status" value="1"/>
</dbReference>
<reference evidence="2" key="1">
    <citation type="submission" date="2016-10" db="EMBL/GenBank/DDBJ databases">
        <authorList>
            <person name="Varghese N."/>
            <person name="Submissions S."/>
        </authorList>
    </citation>
    <scope>NUCLEOTIDE SEQUENCE [LARGE SCALE GENOMIC DNA]</scope>
    <source>
        <strain evidence="2">DSM 1551</strain>
    </source>
</reference>
<dbReference type="Gene3D" id="2.160.20.80">
    <property type="entry name" value="E3 ubiquitin-protein ligase SopA"/>
    <property type="match status" value="1"/>
</dbReference>